<feature type="transmembrane region" description="Helical" evidence="1">
    <location>
        <begin position="191"/>
        <end position="214"/>
    </location>
</feature>
<dbReference type="AlphaFoldDB" id="A0A644RG82"/>
<gene>
    <name evidence="2" type="ORF">DM677_09580</name>
    <name evidence="3" type="ORF">DQK10_00370</name>
</gene>
<evidence type="ECO:0008006" key="4">
    <source>
        <dbReference type="Google" id="ProtNLM"/>
    </source>
</evidence>
<feature type="transmembrane region" description="Helical" evidence="1">
    <location>
        <begin position="98"/>
        <end position="115"/>
    </location>
</feature>
<dbReference type="EMBL" id="RVCL01000001">
    <property type="protein sequence ID" value="MLO03189.1"/>
    <property type="molecule type" value="Genomic_DNA"/>
</dbReference>
<dbReference type="Pfam" id="PF14264">
    <property type="entry name" value="Glucos_trans_II"/>
    <property type="match status" value="1"/>
</dbReference>
<feature type="transmembrane region" description="Helical" evidence="1">
    <location>
        <begin position="261"/>
        <end position="281"/>
    </location>
</feature>
<dbReference type="EMBL" id="AAHDUY010000006">
    <property type="protein sequence ID" value="EBU9893397.1"/>
    <property type="molecule type" value="Genomic_DNA"/>
</dbReference>
<keyword evidence="1" id="KW-1133">Transmembrane helix</keyword>
<keyword evidence="1" id="KW-0812">Transmembrane</keyword>
<dbReference type="Proteomes" id="UP000885381">
    <property type="component" value="Unassembled WGS sequence"/>
</dbReference>
<feature type="transmembrane region" description="Helical" evidence="1">
    <location>
        <begin position="56"/>
        <end position="86"/>
    </location>
</feature>
<feature type="transmembrane region" description="Helical" evidence="1">
    <location>
        <begin position="154"/>
        <end position="179"/>
    </location>
</feature>
<feature type="transmembrane region" description="Helical" evidence="1">
    <location>
        <begin position="293"/>
        <end position="312"/>
    </location>
</feature>
<feature type="transmembrane region" description="Helical" evidence="1">
    <location>
        <begin position="350"/>
        <end position="367"/>
    </location>
</feature>
<sequence>MIFNRNDKMFISVFLGLAIIYTFPLLTNQSFFVDDLGRSLYGGLGWSGNGRPLSDFIFYIINFGIPIIDASPLPLLLGIITLALALSCVREKLFGDDYITASLCFMMILANPFFIENISYRYDSLTMCMSVAISILSSYAAYQCKILNVIISSILTIAFLCLYQAALNTYAIFLLAFIISDVVKKDSLSNIIKNAASSVADLMLGYFVYSYFIAKRLVTGSYNIEHSKIIEINSSLIEGLTSNVLSFYRLFSTILNGDNHLIYYSLFFALIVSLIIISLKFINRDEKKKTKVLLVVLSLLASIFFIIGPMILLKSPIYAPRVLIGVGGFMFFCCLCVFYAFEDTKLIPRIYFSFILLISTLFSYGAYNAISAQFKFEENIANRISQDIERIGFGSDKEKIKFIGTEPYTSTNENIVTKHPLMRELIPRIINNDWMWSEVLMQRNPFSRKYILQTENVNLTDGWIKSRNSVYSIGIIGDTIVVKFNR</sequence>
<dbReference type="InterPro" id="IPR025686">
    <property type="entry name" value="Glucos_trans_II"/>
</dbReference>
<feature type="transmembrane region" description="Helical" evidence="1">
    <location>
        <begin position="9"/>
        <end position="26"/>
    </location>
</feature>
<evidence type="ECO:0000313" key="3">
    <source>
        <dbReference type="EMBL" id="MLO03189.1"/>
    </source>
</evidence>
<name>A0A644RG82_SALET</name>
<evidence type="ECO:0000256" key="1">
    <source>
        <dbReference type="SAM" id="Phobius"/>
    </source>
</evidence>
<accession>A0A644RG82</accession>
<proteinExistence type="predicted"/>
<comment type="caution">
    <text evidence="3">The sequence shown here is derived from an EMBL/GenBank/DDBJ whole genome shotgun (WGS) entry which is preliminary data.</text>
</comment>
<keyword evidence="1" id="KW-0472">Membrane</keyword>
<protein>
    <recommendedName>
        <fullName evidence="4">O-antigen conversion: translocase</fullName>
    </recommendedName>
</protein>
<organism evidence="3">
    <name type="scientific">Salmonella enterica subsp. enterica serovar Reading</name>
    <dbReference type="NCBI Taxonomy" id="165302"/>
    <lineage>
        <taxon>Bacteria</taxon>
        <taxon>Pseudomonadati</taxon>
        <taxon>Pseudomonadota</taxon>
        <taxon>Gammaproteobacteria</taxon>
        <taxon>Enterobacterales</taxon>
        <taxon>Enterobacteriaceae</taxon>
        <taxon>Salmonella</taxon>
    </lineage>
</organism>
<feature type="transmembrane region" description="Helical" evidence="1">
    <location>
        <begin position="318"/>
        <end position="341"/>
    </location>
</feature>
<reference evidence="3" key="1">
    <citation type="submission" date="2018-06" db="EMBL/GenBank/DDBJ databases">
        <authorList>
            <person name="Ashton P.M."/>
            <person name="Dallman T."/>
            <person name="Nair S."/>
            <person name="De Pinna E."/>
            <person name="Peters T."/>
            <person name="Grant K."/>
        </authorList>
    </citation>
    <scope>NUCLEOTIDE SEQUENCE [LARGE SCALE GENOMIC DNA]</scope>
    <source>
        <strain evidence="3">275776</strain>
        <strain evidence="2">298956</strain>
    </source>
</reference>
<evidence type="ECO:0000313" key="2">
    <source>
        <dbReference type="EMBL" id="EBU9893397.1"/>
    </source>
</evidence>